<evidence type="ECO:0000256" key="7">
    <source>
        <dbReference type="ARBA" id="ARBA00023136"/>
    </source>
</evidence>
<feature type="transmembrane region" description="Helical" evidence="9">
    <location>
        <begin position="23"/>
        <end position="48"/>
    </location>
</feature>
<evidence type="ECO:0000313" key="11">
    <source>
        <dbReference type="EMBL" id="SOH93933.1"/>
    </source>
</evidence>
<dbReference type="EMBL" id="OCTN01000002">
    <property type="protein sequence ID" value="SOH93933.1"/>
    <property type="molecule type" value="Genomic_DNA"/>
</dbReference>
<evidence type="ECO:0000256" key="8">
    <source>
        <dbReference type="ARBA" id="ARBA00038436"/>
    </source>
</evidence>
<evidence type="ECO:0000313" key="12">
    <source>
        <dbReference type="Proteomes" id="UP000220034"/>
    </source>
</evidence>
<keyword evidence="6 9" id="KW-1133">Transmembrane helix</keyword>
<dbReference type="AlphaFoldDB" id="A0A2C9CRV2"/>
<dbReference type="RefSeq" id="WP_097929476.1">
    <property type="nucleotide sequence ID" value="NZ_OCTN01000002.1"/>
</dbReference>
<keyword evidence="4 9" id="KW-0997">Cell inner membrane</keyword>
<feature type="domain" description="Tripartite ATP-independent periplasmic transporters DctQ component" evidence="10">
    <location>
        <begin position="42"/>
        <end position="169"/>
    </location>
</feature>
<dbReference type="InterPro" id="IPR007387">
    <property type="entry name" value="TRAP_DctQ"/>
</dbReference>
<evidence type="ECO:0000256" key="3">
    <source>
        <dbReference type="ARBA" id="ARBA00022475"/>
    </source>
</evidence>
<evidence type="ECO:0000256" key="4">
    <source>
        <dbReference type="ARBA" id="ARBA00022519"/>
    </source>
</evidence>
<organism evidence="11 12">
    <name type="scientific">Pontivivens marinum</name>
    <dbReference type="NCBI Taxonomy" id="1690039"/>
    <lineage>
        <taxon>Bacteria</taxon>
        <taxon>Pseudomonadati</taxon>
        <taxon>Pseudomonadota</taxon>
        <taxon>Alphaproteobacteria</taxon>
        <taxon>Rhodobacterales</taxon>
        <taxon>Paracoccaceae</taxon>
        <taxon>Pontivivens</taxon>
    </lineage>
</organism>
<dbReference type="InterPro" id="IPR055348">
    <property type="entry name" value="DctQ"/>
</dbReference>
<evidence type="ECO:0000256" key="6">
    <source>
        <dbReference type="ARBA" id="ARBA00022989"/>
    </source>
</evidence>
<keyword evidence="7 9" id="KW-0472">Membrane</keyword>
<gene>
    <name evidence="11" type="ORF">SAMN06273572_102612</name>
</gene>
<comment type="subunit">
    <text evidence="9">The complex comprises the extracytoplasmic solute receptor protein and the two transmembrane proteins.</text>
</comment>
<reference evidence="12" key="1">
    <citation type="submission" date="2017-09" db="EMBL/GenBank/DDBJ databases">
        <authorList>
            <person name="Varghese N."/>
            <person name="Submissions S."/>
        </authorList>
    </citation>
    <scope>NUCLEOTIDE SEQUENCE [LARGE SCALE GENOMIC DNA]</scope>
    <source>
        <strain evidence="12">C7</strain>
    </source>
</reference>
<dbReference type="PANTHER" id="PTHR35011">
    <property type="entry name" value="2,3-DIKETO-L-GULONATE TRAP TRANSPORTER SMALL PERMEASE PROTEIN YIAM"/>
    <property type="match status" value="1"/>
</dbReference>
<keyword evidence="12" id="KW-1185">Reference proteome</keyword>
<keyword evidence="3" id="KW-1003">Cell membrane</keyword>
<accession>A0A2C9CRV2</accession>
<dbReference type="Proteomes" id="UP000220034">
    <property type="component" value="Unassembled WGS sequence"/>
</dbReference>
<evidence type="ECO:0000256" key="1">
    <source>
        <dbReference type="ARBA" id="ARBA00004429"/>
    </source>
</evidence>
<comment type="subcellular location">
    <subcellularLocation>
        <location evidence="1 9">Cell inner membrane</location>
        <topology evidence="1 9">Multi-pass membrane protein</topology>
    </subcellularLocation>
</comment>
<evidence type="ECO:0000256" key="9">
    <source>
        <dbReference type="RuleBase" id="RU369079"/>
    </source>
</evidence>
<evidence type="ECO:0000259" key="10">
    <source>
        <dbReference type="Pfam" id="PF04290"/>
    </source>
</evidence>
<feature type="transmembrane region" description="Helical" evidence="9">
    <location>
        <begin position="104"/>
        <end position="128"/>
    </location>
</feature>
<name>A0A2C9CRV2_9RHOB</name>
<evidence type="ECO:0000256" key="5">
    <source>
        <dbReference type="ARBA" id="ARBA00022692"/>
    </source>
</evidence>
<protein>
    <recommendedName>
        <fullName evidence="9">TRAP transporter small permease protein</fullName>
    </recommendedName>
</protein>
<comment type="similarity">
    <text evidence="8 9">Belongs to the TRAP transporter small permease family.</text>
</comment>
<dbReference type="GO" id="GO:0022857">
    <property type="term" value="F:transmembrane transporter activity"/>
    <property type="evidence" value="ECO:0007669"/>
    <property type="project" value="UniProtKB-UniRule"/>
</dbReference>
<keyword evidence="2 9" id="KW-0813">Transport</keyword>
<keyword evidence="5 9" id="KW-0812">Transmembrane</keyword>
<sequence length="189" mass="21137">MQQPSTSSALTELPRLVRALNRWLDGIAFVFKVAISACLAVMVVLNLYNVISRSVFGVAYGWIFSWTMLIFAWMLLLGLYVFIRHRRDVVVDIFMARLPAMLRRVAGLFTCVVGIAVMLAILRGAPALLQLQTAMMDTIDLPIYVRSLPLFIAAALILLHFTLDFICIACGWVEAFPRQDDAVEKGAIE</sequence>
<feature type="transmembrane region" description="Helical" evidence="9">
    <location>
        <begin position="60"/>
        <end position="83"/>
    </location>
</feature>
<dbReference type="Pfam" id="PF04290">
    <property type="entry name" value="DctQ"/>
    <property type="match status" value="1"/>
</dbReference>
<evidence type="ECO:0000256" key="2">
    <source>
        <dbReference type="ARBA" id="ARBA00022448"/>
    </source>
</evidence>
<dbReference type="GO" id="GO:0005886">
    <property type="term" value="C:plasma membrane"/>
    <property type="evidence" value="ECO:0007669"/>
    <property type="project" value="UniProtKB-SubCell"/>
</dbReference>
<feature type="transmembrane region" description="Helical" evidence="9">
    <location>
        <begin position="148"/>
        <end position="173"/>
    </location>
</feature>
<dbReference type="GO" id="GO:0015740">
    <property type="term" value="P:C4-dicarboxylate transport"/>
    <property type="evidence" value="ECO:0007669"/>
    <property type="project" value="TreeGrafter"/>
</dbReference>
<dbReference type="OrthoDB" id="7860024at2"/>
<proteinExistence type="inferred from homology"/>
<comment type="function">
    <text evidence="9">Part of the tripartite ATP-independent periplasmic (TRAP) transport system.</text>
</comment>
<dbReference type="PANTHER" id="PTHR35011:SF2">
    <property type="entry name" value="2,3-DIKETO-L-GULONATE TRAP TRANSPORTER SMALL PERMEASE PROTEIN YIAM"/>
    <property type="match status" value="1"/>
</dbReference>